<gene>
    <name evidence="1" type="ORF">HHI36_012616</name>
</gene>
<reference evidence="1 2" key="1">
    <citation type="journal article" date="2021" name="BMC Biol.">
        <title>Horizontally acquired antibacterial genes associated with adaptive radiation of ladybird beetles.</title>
        <authorList>
            <person name="Li H.S."/>
            <person name="Tang X.F."/>
            <person name="Huang Y.H."/>
            <person name="Xu Z.Y."/>
            <person name="Chen M.L."/>
            <person name="Du X.Y."/>
            <person name="Qiu B.Y."/>
            <person name="Chen P.T."/>
            <person name="Zhang W."/>
            <person name="Slipinski A."/>
            <person name="Escalona H.E."/>
            <person name="Waterhouse R.M."/>
            <person name="Zwick A."/>
            <person name="Pang H."/>
        </authorList>
    </citation>
    <scope>NUCLEOTIDE SEQUENCE [LARGE SCALE GENOMIC DNA]</scope>
    <source>
        <strain evidence="1">SYSU2018</strain>
    </source>
</reference>
<dbReference type="Proteomes" id="UP001516400">
    <property type="component" value="Unassembled WGS sequence"/>
</dbReference>
<keyword evidence="2" id="KW-1185">Reference proteome</keyword>
<accession>A0ABD2NFV4</accession>
<evidence type="ECO:0000313" key="1">
    <source>
        <dbReference type="EMBL" id="KAL3277265.1"/>
    </source>
</evidence>
<name>A0ABD2NFV4_9CUCU</name>
<dbReference type="EMBL" id="JABFTP020000103">
    <property type="protein sequence ID" value="KAL3277265.1"/>
    <property type="molecule type" value="Genomic_DNA"/>
</dbReference>
<sequence>MPIIPDNGEKKEAHKPKCRICGKHCGCFIRYKEYFMPRKEPRYVKWMVSNAKWKEDLKYYNFHLKNVFDSKCEVDTRPPRLDIMYYLQANKIHRDDERIYEIEKKIRNCSRE</sequence>
<proteinExistence type="predicted"/>
<comment type="caution">
    <text evidence="1">The sequence shown here is derived from an EMBL/GenBank/DDBJ whole genome shotgun (WGS) entry which is preliminary data.</text>
</comment>
<dbReference type="AlphaFoldDB" id="A0ABD2NFV4"/>
<evidence type="ECO:0000313" key="2">
    <source>
        <dbReference type="Proteomes" id="UP001516400"/>
    </source>
</evidence>
<protein>
    <submittedName>
        <fullName evidence="1">Uncharacterized protein</fullName>
    </submittedName>
</protein>
<organism evidence="1 2">
    <name type="scientific">Cryptolaemus montrouzieri</name>
    <dbReference type="NCBI Taxonomy" id="559131"/>
    <lineage>
        <taxon>Eukaryota</taxon>
        <taxon>Metazoa</taxon>
        <taxon>Ecdysozoa</taxon>
        <taxon>Arthropoda</taxon>
        <taxon>Hexapoda</taxon>
        <taxon>Insecta</taxon>
        <taxon>Pterygota</taxon>
        <taxon>Neoptera</taxon>
        <taxon>Endopterygota</taxon>
        <taxon>Coleoptera</taxon>
        <taxon>Polyphaga</taxon>
        <taxon>Cucujiformia</taxon>
        <taxon>Coccinelloidea</taxon>
        <taxon>Coccinellidae</taxon>
        <taxon>Scymninae</taxon>
        <taxon>Scymnini</taxon>
        <taxon>Cryptolaemus</taxon>
    </lineage>
</organism>